<dbReference type="InterPro" id="IPR046708">
    <property type="entry name" value="DUF6781"/>
</dbReference>
<gene>
    <name evidence="2" type="ORF">C8N42_1372</name>
</gene>
<evidence type="ECO:0000313" key="2">
    <source>
        <dbReference type="EMBL" id="PTQ65071.1"/>
    </source>
</evidence>
<protein>
    <submittedName>
        <fullName evidence="2">Uncharacterized protein</fullName>
    </submittedName>
</protein>
<feature type="compositionally biased region" description="Basic and acidic residues" evidence="1">
    <location>
        <begin position="235"/>
        <end position="245"/>
    </location>
</feature>
<evidence type="ECO:0000313" key="3">
    <source>
        <dbReference type="Proteomes" id="UP000244077"/>
    </source>
</evidence>
<dbReference type="OrthoDB" id="7853711at2"/>
<reference evidence="2 3" key="1">
    <citation type="submission" date="2018-04" db="EMBL/GenBank/DDBJ databases">
        <title>Genomic Encyclopedia of Archaeal and Bacterial Type Strains, Phase II (KMG-II): from individual species to whole genera.</title>
        <authorList>
            <person name="Goeker M."/>
        </authorList>
    </citation>
    <scope>NUCLEOTIDE SEQUENCE [LARGE SCALE GENOMIC DNA]</scope>
    <source>
        <strain evidence="2 3">DSM 100434</strain>
    </source>
</reference>
<dbReference type="Pfam" id="PF20572">
    <property type="entry name" value="DUF6781"/>
    <property type="match status" value="1"/>
</dbReference>
<dbReference type="AlphaFoldDB" id="A0A2T5H0H3"/>
<evidence type="ECO:0000256" key="1">
    <source>
        <dbReference type="SAM" id="MobiDB-lite"/>
    </source>
</evidence>
<organism evidence="2 3">
    <name type="scientific">Celeribacter persicus</name>
    <dbReference type="NCBI Taxonomy" id="1651082"/>
    <lineage>
        <taxon>Bacteria</taxon>
        <taxon>Pseudomonadati</taxon>
        <taxon>Pseudomonadota</taxon>
        <taxon>Alphaproteobacteria</taxon>
        <taxon>Rhodobacterales</taxon>
        <taxon>Roseobacteraceae</taxon>
        <taxon>Celeribacter</taxon>
    </lineage>
</organism>
<dbReference type="RefSeq" id="WP_107818182.1">
    <property type="nucleotide sequence ID" value="NZ_QAOH01000037.1"/>
</dbReference>
<keyword evidence="3" id="KW-1185">Reference proteome</keyword>
<feature type="region of interest" description="Disordered" evidence="1">
    <location>
        <begin position="211"/>
        <end position="245"/>
    </location>
</feature>
<accession>A0A2T5H0H3</accession>
<proteinExistence type="predicted"/>
<dbReference type="Proteomes" id="UP000244077">
    <property type="component" value="Unassembled WGS sequence"/>
</dbReference>
<comment type="caution">
    <text evidence="2">The sequence shown here is derived from an EMBL/GenBank/DDBJ whole genome shotgun (WGS) entry which is preliminary data.</text>
</comment>
<dbReference type="EMBL" id="QAOH01000037">
    <property type="protein sequence ID" value="PTQ65071.1"/>
    <property type="molecule type" value="Genomic_DNA"/>
</dbReference>
<sequence>MTDRHETDAEISRAARDAVVAGGDIRREIRDIVARAVAGRSLEQNSLRHVLKLVLKGVTEGLPEDAGEAHVAVHKAGEGIEDAAEHVAEALQLAIEEARSRGDEFTEHDLKHAAEDLAALDRLYIETMHDFAKAGATTAQKTIADLAMHLERSGGKAAGALREATETLEQEIAASGRPHLSDVNRAARTGIGTIAALGSAILGGIAEGLAEVDRPSQSDESQSDEAKTGKTPSGDTRKDTRKKDS</sequence>
<name>A0A2T5H0H3_9RHOB</name>